<comment type="pathway">
    <text evidence="1">Protein modification; protein ubiquitination.</text>
</comment>
<keyword evidence="7" id="KW-1133">Transmembrane helix</keyword>
<dbReference type="Pfam" id="PF12678">
    <property type="entry name" value="zf-rbx1"/>
    <property type="match status" value="1"/>
</dbReference>
<organism evidence="9">
    <name type="scientific">Cyberlindnera fabianii</name>
    <name type="common">Yeast</name>
    <name type="synonym">Hansenula fabianii</name>
    <dbReference type="NCBI Taxonomy" id="36022"/>
    <lineage>
        <taxon>Eukaryota</taxon>
        <taxon>Fungi</taxon>
        <taxon>Dikarya</taxon>
        <taxon>Ascomycota</taxon>
        <taxon>Saccharomycotina</taxon>
        <taxon>Saccharomycetes</taxon>
        <taxon>Phaffomycetales</taxon>
        <taxon>Phaffomycetaceae</taxon>
        <taxon>Cyberlindnera</taxon>
    </lineage>
</organism>
<protein>
    <submittedName>
        <fullName evidence="9">CYFA0S08e04038g1_1</fullName>
    </submittedName>
</protein>
<reference evidence="9" key="1">
    <citation type="journal article" date="2014" name="Genome Announc.">
        <title>Genome sequence of the yeast Cyberlindnera fabianii (Hansenula fabianii).</title>
        <authorList>
            <person name="Freel K.C."/>
            <person name="Sarilar V."/>
            <person name="Neuveglise C."/>
            <person name="Devillers H."/>
            <person name="Friedrich A."/>
            <person name="Schacherer J."/>
        </authorList>
    </citation>
    <scope>NUCLEOTIDE SEQUENCE</scope>
    <source>
        <strain evidence="9">YJS4271</strain>
    </source>
</reference>
<evidence type="ECO:0000256" key="6">
    <source>
        <dbReference type="PROSITE-ProRule" id="PRU00175"/>
    </source>
</evidence>
<evidence type="ECO:0000256" key="4">
    <source>
        <dbReference type="ARBA" id="ARBA00022786"/>
    </source>
</evidence>
<keyword evidence="3 6" id="KW-0863">Zinc-finger</keyword>
<sequence length="409" mass="47240">MLRLSALVLGPVLLAAPWLASFMYIRLFYNDLLEVPISTVDQFDAWFTQRLSVSVMMMLSLCLNAGVVCYYMVIWLLGGFVEDQETESFAEMFDNIATPSLSLFTLLLFVREPVHKLPVVSLCIILCGINIVHYFTRTRLISIYNSLPRPENFMYAKERLYVPMLTLTGSFFLYITHLLDKNGSDPMAYFILKAEFANCILTGIFDHMSIVLRAWDLHYKTTDDEFHIDLQLARLDVASDVVRVGLFYYVMRQFWASWDTAMISIYYSKLVFEHMSSLIENFCLIIKLQKDLTSTYLQELIDKKLEDVRQCDLTETNDTCIVCLDTLTTIDVKKGQFDFPKKAYCGHNFHLGCITDWTKKSDTCPICRVPLELNSSRKAIHEQQLEVDVRALLEIDPVLHRELPPRVGQ</sequence>
<keyword evidence="2" id="KW-0479">Metal-binding</keyword>
<dbReference type="SMART" id="SM00184">
    <property type="entry name" value="RING"/>
    <property type="match status" value="1"/>
</dbReference>
<evidence type="ECO:0000256" key="3">
    <source>
        <dbReference type="ARBA" id="ARBA00022771"/>
    </source>
</evidence>
<dbReference type="EMBL" id="LK052893">
    <property type="protein sequence ID" value="CDR42138.1"/>
    <property type="molecule type" value="Genomic_DNA"/>
</dbReference>
<accession>A0A061B545</accession>
<dbReference type="GO" id="GO:0008270">
    <property type="term" value="F:zinc ion binding"/>
    <property type="evidence" value="ECO:0007669"/>
    <property type="project" value="UniProtKB-KW"/>
</dbReference>
<dbReference type="InterPro" id="IPR024766">
    <property type="entry name" value="Znf_RING_H2"/>
</dbReference>
<dbReference type="SUPFAM" id="SSF57850">
    <property type="entry name" value="RING/U-box"/>
    <property type="match status" value="1"/>
</dbReference>
<keyword evidence="7" id="KW-0812">Transmembrane</keyword>
<dbReference type="GO" id="GO:0016567">
    <property type="term" value="P:protein ubiquitination"/>
    <property type="evidence" value="ECO:0007669"/>
    <property type="project" value="UniProtKB-UniPathway"/>
</dbReference>
<evidence type="ECO:0000256" key="1">
    <source>
        <dbReference type="ARBA" id="ARBA00004906"/>
    </source>
</evidence>
<feature type="transmembrane region" description="Helical" evidence="7">
    <location>
        <begin position="117"/>
        <end position="136"/>
    </location>
</feature>
<evidence type="ECO:0000313" key="9">
    <source>
        <dbReference type="EMBL" id="CDR42138.1"/>
    </source>
</evidence>
<feature type="domain" description="RING-type" evidence="8">
    <location>
        <begin position="320"/>
        <end position="368"/>
    </location>
</feature>
<dbReference type="InterPro" id="IPR013083">
    <property type="entry name" value="Znf_RING/FYVE/PHD"/>
</dbReference>
<keyword evidence="5" id="KW-0862">Zinc</keyword>
<dbReference type="GO" id="GO:0061630">
    <property type="term" value="F:ubiquitin protein ligase activity"/>
    <property type="evidence" value="ECO:0007669"/>
    <property type="project" value="TreeGrafter"/>
</dbReference>
<dbReference type="AlphaFoldDB" id="A0A061B545"/>
<evidence type="ECO:0000259" key="8">
    <source>
        <dbReference type="PROSITE" id="PS50089"/>
    </source>
</evidence>
<evidence type="ECO:0000256" key="5">
    <source>
        <dbReference type="ARBA" id="ARBA00022833"/>
    </source>
</evidence>
<proteinExistence type="predicted"/>
<dbReference type="VEuPathDB" id="FungiDB:BON22_4192"/>
<evidence type="ECO:0000256" key="2">
    <source>
        <dbReference type="ARBA" id="ARBA00022723"/>
    </source>
</evidence>
<evidence type="ECO:0000256" key="7">
    <source>
        <dbReference type="SAM" id="Phobius"/>
    </source>
</evidence>
<gene>
    <name evidence="9" type="ORF">CYFA0S_08e04038g</name>
</gene>
<feature type="transmembrane region" description="Helical" evidence="7">
    <location>
        <begin position="55"/>
        <end position="80"/>
    </location>
</feature>
<name>A0A061B545_CYBFA</name>
<dbReference type="UniPathway" id="UPA00143"/>
<dbReference type="GO" id="GO:0051603">
    <property type="term" value="P:proteolysis involved in protein catabolic process"/>
    <property type="evidence" value="ECO:0007669"/>
    <property type="project" value="UniProtKB-ARBA"/>
</dbReference>
<keyword evidence="4" id="KW-0833">Ubl conjugation pathway</keyword>
<dbReference type="PANTHER" id="PTHR45969">
    <property type="entry name" value="RING ZINC FINGER PROTEIN-RELATED"/>
    <property type="match status" value="1"/>
</dbReference>
<dbReference type="PANTHER" id="PTHR45969:SF69">
    <property type="entry name" value="FINGER DOMAIN PROTEIN, PUTATIVE (AFU_ORTHOLOGUE AFUA_3G12190)-RELATED"/>
    <property type="match status" value="1"/>
</dbReference>
<dbReference type="InterPro" id="IPR001841">
    <property type="entry name" value="Znf_RING"/>
</dbReference>
<keyword evidence="7" id="KW-0472">Membrane</keyword>
<dbReference type="Gene3D" id="3.30.40.10">
    <property type="entry name" value="Zinc/RING finger domain, C3HC4 (zinc finger)"/>
    <property type="match status" value="1"/>
</dbReference>
<dbReference type="OrthoDB" id="7759664at2759"/>
<dbReference type="PhylomeDB" id="A0A061B545"/>
<dbReference type="PROSITE" id="PS50089">
    <property type="entry name" value="ZF_RING_2"/>
    <property type="match status" value="1"/>
</dbReference>